<dbReference type="Gene3D" id="3.40.50.720">
    <property type="entry name" value="NAD(P)-binding Rossmann-like Domain"/>
    <property type="match status" value="1"/>
</dbReference>
<feature type="binding site" evidence="13">
    <location>
        <begin position="163"/>
        <end position="164"/>
    </location>
    <ligand>
        <name>(S)-2,3,4,5-tetrahydrodipicolinate</name>
        <dbReference type="ChEBI" id="CHEBI:16845"/>
    </ligand>
</feature>
<protein>
    <recommendedName>
        <fullName evidence="10 13">4-hydroxy-tetrahydrodipicolinate reductase</fullName>
        <shortName evidence="13">HTPA reductase</shortName>
        <ecNumber evidence="10 13">1.17.1.8</ecNumber>
    </recommendedName>
</protein>
<evidence type="ECO:0000256" key="4">
    <source>
        <dbReference type="ARBA" id="ARBA00022857"/>
    </source>
</evidence>
<evidence type="ECO:0000256" key="3">
    <source>
        <dbReference type="ARBA" id="ARBA00022605"/>
    </source>
</evidence>
<dbReference type="PANTHER" id="PTHR20836">
    <property type="entry name" value="DIHYDRODIPICOLINATE REDUCTASE"/>
    <property type="match status" value="1"/>
</dbReference>
<feature type="binding site" evidence="13">
    <location>
        <begin position="120"/>
        <end position="123"/>
    </location>
    <ligand>
        <name>NAD(+)</name>
        <dbReference type="ChEBI" id="CHEBI:57540"/>
    </ligand>
</feature>
<keyword evidence="17" id="KW-1185">Reference proteome</keyword>
<dbReference type="GO" id="GO:0050661">
    <property type="term" value="F:NADP binding"/>
    <property type="evidence" value="ECO:0007669"/>
    <property type="project" value="UniProtKB-UniRule"/>
</dbReference>
<evidence type="ECO:0000256" key="9">
    <source>
        <dbReference type="ARBA" id="ARBA00037922"/>
    </source>
</evidence>
<evidence type="ECO:0000256" key="5">
    <source>
        <dbReference type="ARBA" id="ARBA00022915"/>
    </source>
</evidence>
<comment type="subunit">
    <text evidence="13">Homotetramer.</text>
</comment>
<dbReference type="EC" id="1.17.1.8" evidence="10 13"/>
<dbReference type="GO" id="GO:0005829">
    <property type="term" value="C:cytosol"/>
    <property type="evidence" value="ECO:0007669"/>
    <property type="project" value="TreeGrafter"/>
</dbReference>
<dbReference type="Pfam" id="PF05173">
    <property type="entry name" value="DapB_C"/>
    <property type="match status" value="1"/>
</dbReference>
<dbReference type="InterPro" id="IPR023940">
    <property type="entry name" value="DHDPR_bac"/>
</dbReference>
<evidence type="ECO:0000256" key="8">
    <source>
        <dbReference type="ARBA" id="ARBA00023154"/>
    </source>
</evidence>
<accession>A0AAW6TWY1</accession>
<feature type="domain" description="Dihydrodipicolinate reductase C-terminal" evidence="15">
    <location>
        <begin position="126"/>
        <end position="262"/>
    </location>
</feature>
<gene>
    <name evidence="13 16" type="primary">dapB</name>
    <name evidence="16" type="ORF">QJ522_12940</name>
</gene>
<dbReference type="PIRSF" id="PIRSF000161">
    <property type="entry name" value="DHPR"/>
    <property type="match status" value="1"/>
</dbReference>
<dbReference type="InterPro" id="IPR000846">
    <property type="entry name" value="DapB_N"/>
</dbReference>
<reference evidence="16" key="1">
    <citation type="submission" date="2023-05" db="EMBL/GenBank/DDBJ databases">
        <title>Anaerotaeda fermentans gen. nov., sp. nov., a novel anaerobic planctomycete of the new family within the order Sedimentisphaerales isolated from Taman Peninsula, Russia.</title>
        <authorList>
            <person name="Khomyakova M.A."/>
            <person name="Merkel A.Y."/>
            <person name="Slobodkin A.I."/>
        </authorList>
    </citation>
    <scope>NUCLEOTIDE SEQUENCE</scope>
    <source>
        <strain evidence="16">M17dextr</strain>
    </source>
</reference>
<evidence type="ECO:0000313" key="16">
    <source>
        <dbReference type="EMBL" id="MDI6449957.1"/>
    </source>
</evidence>
<comment type="function">
    <text evidence="13">Catalyzes the conversion of 4-hydroxy-tetrahydrodipicolinate (HTPA) to tetrahydrodipicolinate.</text>
</comment>
<evidence type="ECO:0000256" key="13">
    <source>
        <dbReference type="HAMAP-Rule" id="MF_00102"/>
    </source>
</evidence>
<keyword evidence="2 13" id="KW-0963">Cytoplasm</keyword>
<evidence type="ECO:0000313" key="17">
    <source>
        <dbReference type="Proteomes" id="UP001431776"/>
    </source>
</evidence>
<dbReference type="InterPro" id="IPR036291">
    <property type="entry name" value="NAD(P)-bd_dom_sf"/>
</dbReference>
<feature type="active site" description="Proton donor" evidence="13">
    <location>
        <position position="157"/>
    </location>
</feature>
<feature type="binding site" evidence="13">
    <location>
        <position position="154"/>
    </location>
    <ligand>
        <name>(S)-2,3,4,5-tetrahydrodipicolinate</name>
        <dbReference type="ChEBI" id="CHEBI:16845"/>
    </ligand>
</feature>
<feature type="active site" description="Proton donor/acceptor" evidence="13">
    <location>
        <position position="153"/>
    </location>
</feature>
<dbReference type="Proteomes" id="UP001431776">
    <property type="component" value="Unassembled WGS sequence"/>
</dbReference>
<dbReference type="PANTHER" id="PTHR20836:SF0">
    <property type="entry name" value="4-HYDROXY-TETRAHYDRODIPICOLINATE REDUCTASE 1, CHLOROPLASTIC-RELATED"/>
    <property type="match status" value="1"/>
</dbReference>
<evidence type="ECO:0000256" key="12">
    <source>
        <dbReference type="ARBA" id="ARBA00049396"/>
    </source>
</evidence>
<evidence type="ECO:0000259" key="14">
    <source>
        <dbReference type="Pfam" id="PF01113"/>
    </source>
</evidence>
<sequence>MKRKLAVVGAAGRVGRRIIALAVESGKLTVVGAADAQGHPDLGKDAGLLAGVGALNVPLSDRCPPDPDVVIDFSLPQAAGNTLRHCMEQKIPLVMGTTGLDAEQQAVVAKAAKAIPLIYGTNMSVGMNVLFALVGKAAAMLGPDYDIEIVEQHHRFKKDAPSGSALTLAEKVCQATGRDYPDCLTHGRSGKDALRQPGTIGMHAVRAGDIVGIHSVICSTLGETITLSHTAHSRDTFVGGALRAAEWLIGKDPGLYSMADVLGLK</sequence>
<feature type="binding site" evidence="13">
    <location>
        <begin position="96"/>
        <end position="98"/>
    </location>
    <ligand>
        <name>NAD(+)</name>
        <dbReference type="ChEBI" id="CHEBI:57540"/>
    </ligand>
</feature>
<evidence type="ECO:0000259" key="15">
    <source>
        <dbReference type="Pfam" id="PF05173"/>
    </source>
</evidence>
<comment type="subcellular location">
    <subcellularLocation>
        <location evidence="13">Cytoplasm</location>
    </subcellularLocation>
</comment>
<dbReference type="AlphaFoldDB" id="A0AAW6TWY1"/>
<proteinExistence type="inferred from homology"/>
<dbReference type="Pfam" id="PF01113">
    <property type="entry name" value="DapB_N"/>
    <property type="match status" value="1"/>
</dbReference>
<dbReference type="GO" id="GO:0008839">
    <property type="term" value="F:4-hydroxy-tetrahydrodipicolinate reductase"/>
    <property type="evidence" value="ECO:0007669"/>
    <property type="project" value="UniProtKB-UniRule"/>
</dbReference>
<feature type="binding site" evidence="13">
    <location>
        <begin position="9"/>
        <end position="14"/>
    </location>
    <ligand>
        <name>NAD(+)</name>
        <dbReference type="ChEBI" id="CHEBI:57540"/>
    </ligand>
</feature>
<dbReference type="SUPFAM" id="SSF51735">
    <property type="entry name" value="NAD(P)-binding Rossmann-fold domains"/>
    <property type="match status" value="1"/>
</dbReference>
<evidence type="ECO:0000256" key="1">
    <source>
        <dbReference type="ARBA" id="ARBA00006642"/>
    </source>
</evidence>
<dbReference type="NCBIfam" id="TIGR00036">
    <property type="entry name" value="dapB"/>
    <property type="match status" value="1"/>
</dbReference>
<evidence type="ECO:0000256" key="11">
    <source>
        <dbReference type="ARBA" id="ARBA00049080"/>
    </source>
</evidence>
<name>A0AAW6TWY1_9BACT</name>
<dbReference type="RefSeq" id="WP_349245365.1">
    <property type="nucleotide sequence ID" value="NZ_JASCXX010000015.1"/>
</dbReference>
<evidence type="ECO:0000256" key="2">
    <source>
        <dbReference type="ARBA" id="ARBA00022490"/>
    </source>
</evidence>
<organism evidence="16 17">
    <name type="scientific">Anaerobaca lacustris</name>
    <dbReference type="NCBI Taxonomy" id="3044600"/>
    <lineage>
        <taxon>Bacteria</taxon>
        <taxon>Pseudomonadati</taxon>
        <taxon>Planctomycetota</taxon>
        <taxon>Phycisphaerae</taxon>
        <taxon>Sedimentisphaerales</taxon>
        <taxon>Anaerobacaceae</taxon>
        <taxon>Anaerobaca</taxon>
    </lineage>
</organism>
<dbReference type="GO" id="GO:0016726">
    <property type="term" value="F:oxidoreductase activity, acting on CH or CH2 groups, NAD or NADP as acceptor"/>
    <property type="evidence" value="ECO:0007669"/>
    <property type="project" value="UniProtKB-UniRule"/>
</dbReference>
<comment type="caution">
    <text evidence="13">Was originally thought to be a dihydrodipicolinate reductase (DHDPR), catalyzing the conversion of dihydrodipicolinate to tetrahydrodipicolinate. However, it was shown in E.coli that the substrate of the enzymatic reaction is not dihydrodipicolinate (DHDP) but in fact (2S,4S)-4-hydroxy-2,3,4,5-tetrahydrodipicolinic acid (HTPA), the product released by the DapA-catalyzed reaction.</text>
</comment>
<dbReference type="CDD" id="cd02274">
    <property type="entry name" value="DHDPR_N"/>
    <property type="match status" value="1"/>
</dbReference>
<dbReference type="Gene3D" id="3.30.360.10">
    <property type="entry name" value="Dihydrodipicolinate Reductase, domain 2"/>
    <property type="match status" value="1"/>
</dbReference>
<keyword evidence="8 13" id="KW-0457">Lysine biosynthesis</keyword>
<keyword evidence="3 13" id="KW-0028">Amino-acid biosynthesis</keyword>
<evidence type="ECO:0000256" key="7">
    <source>
        <dbReference type="ARBA" id="ARBA00023027"/>
    </source>
</evidence>
<dbReference type="InterPro" id="IPR022664">
    <property type="entry name" value="DapB_N_CS"/>
</dbReference>
<comment type="pathway">
    <text evidence="9 13">Amino-acid biosynthesis; L-lysine biosynthesis via DAP pathway; (S)-tetrahydrodipicolinate from L-aspartate: step 4/4.</text>
</comment>
<keyword evidence="6 13" id="KW-0560">Oxidoreductase</keyword>
<feature type="domain" description="Dihydrodipicolinate reductase N-terminal" evidence="14">
    <location>
        <begin position="4"/>
        <end position="123"/>
    </location>
</feature>
<evidence type="ECO:0000256" key="10">
    <source>
        <dbReference type="ARBA" id="ARBA00038983"/>
    </source>
</evidence>
<comment type="catalytic activity">
    <reaction evidence="11 13">
        <text>(S)-2,3,4,5-tetrahydrodipicolinate + NADP(+) + H2O = (2S,4S)-4-hydroxy-2,3,4,5-tetrahydrodipicolinate + NADPH + H(+)</text>
        <dbReference type="Rhea" id="RHEA:35331"/>
        <dbReference type="ChEBI" id="CHEBI:15377"/>
        <dbReference type="ChEBI" id="CHEBI:15378"/>
        <dbReference type="ChEBI" id="CHEBI:16845"/>
        <dbReference type="ChEBI" id="CHEBI:57783"/>
        <dbReference type="ChEBI" id="CHEBI:58349"/>
        <dbReference type="ChEBI" id="CHEBI:67139"/>
        <dbReference type="EC" id="1.17.1.8"/>
    </reaction>
</comment>
<evidence type="ECO:0000256" key="6">
    <source>
        <dbReference type="ARBA" id="ARBA00023002"/>
    </source>
</evidence>
<dbReference type="GO" id="GO:0051287">
    <property type="term" value="F:NAD binding"/>
    <property type="evidence" value="ECO:0007669"/>
    <property type="project" value="UniProtKB-UniRule"/>
</dbReference>
<dbReference type="HAMAP" id="MF_00102">
    <property type="entry name" value="DapB"/>
    <property type="match status" value="1"/>
</dbReference>
<comment type="caution">
    <text evidence="13">Lacks conserved residue(s) required for the propagation of feature annotation.</text>
</comment>
<dbReference type="InterPro" id="IPR022663">
    <property type="entry name" value="DapB_C"/>
</dbReference>
<dbReference type="EMBL" id="JASCXX010000015">
    <property type="protein sequence ID" value="MDI6449957.1"/>
    <property type="molecule type" value="Genomic_DNA"/>
</dbReference>
<comment type="similarity">
    <text evidence="1 13">Belongs to the DapB family.</text>
</comment>
<dbReference type="SUPFAM" id="SSF55347">
    <property type="entry name" value="Glyceraldehyde-3-phosphate dehydrogenase-like, C-terminal domain"/>
    <property type="match status" value="1"/>
</dbReference>
<comment type="catalytic activity">
    <reaction evidence="12 13">
        <text>(S)-2,3,4,5-tetrahydrodipicolinate + NAD(+) + H2O = (2S,4S)-4-hydroxy-2,3,4,5-tetrahydrodipicolinate + NADH + H(+)</text>
        <dbReference type="Rhea" id="RHEA:35323"/>
        <dbReference type="ChEBI" id="CHEBI:15377"/>
        <dbReference type="ChEBI" id="CHEBI:15378"/>
        <dbReference type="ChEBI" id="CHEBI:16845"/>
        <dbReference type="ChEBI" id="CHEBI:57540"/>
        <dbReference type="ChEBI" id="CHEBI:57945"/>
        <dbReference type="ChEBI" id="CHEBI:67139"/>
        <dbReference type="EC" id="1.17.1.8"/>
    </reaction>
</comment>
<keyword evidence="7 13" id="KW-0520">NAD</keyword>
<keyword evidence="4 13" id="KW-0521">NADP</keyword>
<keyword evidence="5 13" id="KW-0220">Diaminopimelate biosynthesis</keyword>
<dbReference type="PROSITE" id="PS01298">
    <property type="entry name" value="DAPB"/>
    <property type="match status" value="1"/>
</dbReference>
<dbReference type="GO" id="GO:0009089">
    <property type="term" value="P:lysine biosynthetic process via diaminopimelate"/>
    <property type="evidence" value="ECO:0007669"/>
    <property type="project" value="UniProtKB-UniRule"/>
</dbReference>
<comment type="caution">
    <text evidence="16">The sequence shown here is derived from an EMBL/GenBank/DDBJ whole genome shotgun (WGS) entry which is preliminary data.</text>
</comment>
<dbReference type="GO" id="GO:0019877">
    <property type="term" value="P:diaminopimelate biosynthetic process"/>
    <property type="evidence" value="ECO:0007669"/>
    <property type="project" value="UniProtKB-UniRule"/>
</dbReference>